<keyword evidence="3" id="KW-1185">Reference proteome</keyword>
<accession>A0AAE1FUV8</accession>
<gene>
    <name evidence="2" type="ORF">Pcinc_015427</name>
</gene>
<feature type="compositionally biased region" description="Polar residues" evidence="1">
    <location>
        <begin position="119"/>
        <end position="138"/>
    </location>
</feature>
<name>A0AAE1FUV8_PETCI</name>
<sequence>MRCLHSTRYISKPVHQHQPTLLSRTSPTTTITTTNTTSTITITSGILCELEDLVEDFPQYRFRALRRLVYDRSARPSMCLVQRRCTDSNNRRSPKYPVFQTVDPNSNIGLYGYLPGINQSYPGGSAEENPQQSSQQSHAGIKIRDPVKKTTTNTYVPQFINEDGVTNNVEGFTEVKQNNINHTAQVKPRGHVVIYQQELIVDRSALTEPKLISR</sequence>
<dbReference type="EMBL" id="JAWQEG010001360">
    <property type="protein sequence ID" value="KAK3880040.1"/>
    <property type="molecule type" value="Genomic_DNA"/>
</dbReference>
<comment type="caution">
    <text evidence="2">The sequence shown here is derived from an EMBL/GenBank/DDBJ whole genome shotgun (WGS) entry which is preliminary data.</text>
</comment>
<organism evidence="2 3">
    <name type="scientific">Petrolisthes cinctipes</name>
    <name type="common">Flat porcelain crab</name>
    <dbReference type="NCBI Taxonomy" id="88211"/>
    <lineage>
        <taxon>Eukaryota</taxon>
        <taxon>Metazoa</taxon>
        <taxon>Ecdysozoa</taxon>
        <taxon>Arthropoda</taxon>
        <taxon>Crustacea</taxon>
        <taxon>Multicrustacea</taxon>
        <taxon>Malacostraca</taxon>
        <taxon>Eumalacostraca</taxon>
        <taxon>Eucarida</taxon>
        <taxon>Decapoda</taxon>
        <taxon>Pleocyemata</taxon>
        <taxon>Anomura</taxon>
        <taxon>Galatheoidea</taxon>
        <taxon>Porcellanidae</taxon>
        <taxon>Petrolisthes</taxon>
    </lineage>
</organism>
<evidence type="ECO:0000313" key="3">
    <source>
        <dbReference type="Proteomes" id="UP001286313"/>
    </source>
</evidence>
<feature type="region of interest" description="Disordered" evidence="1">
    <location>
        <begin position="119"/>
        <end position="140"/>
    </location>
</feature>
<dbReference type="Proteomes" id="UP001286313">
    <property type="component" value="Unassembled WGS sequence"/>
</dbReference>
<evidence type="ECO:0000313" key="2">
    <source>
        <dbReference type="EMBL" id="KAK3880040.1"/>
    </source>
</evidence>
<proteinExistence type="predicted"/>
<evidence type="ECO:0000256" key="1">
    <source>
        <dbReference type="SAM" id="MobiDB-lite"/>
    </source>
</evidence>
<dbReference type="AlphaFoldDB" id="A0AAE1FUV8"/>
<reference evidence="2" key="1">
    <citation type="submission" date="2023-10" db="EMBL/GenBank/DDBJ databases">
        <title>Genome assemblies of two species of porcelain crab, Petrolisthes cinctipes and Petrolisthes manimaculis (Anomura: Porcellanidae).</title>
        <authorList>
            <person name="Angst P."/>
        </authorList>
    </citation>
    <scope>NUCLEOTIDE SEQUENCE</scope>
    <source>
        <strain evidence="2">PB745_01</strain>
        <tissue evidence="2">Gill</tissue>
    </source>
</reference>
<protein>
    <submittedName>
        <fullName evidence="2">Uncharacterized protein</fullName>
    </submittedName>
</protein>